<gene>
    <name evidence="2" type="ORF">NYM_LOCUS14835</name>
</gene>
<dbReference type="InterPro" id="IPR040273">
    <property type="entry name" value="PIP1"/>
</dbReference>
<reference evidence="2" key="1">
    <citation type="submission" date="2019-09" db="EMBL/GenBank/DDBJ databases">
        <authorList>
            <person name="Zhang L."/>
        </authorList>
    </citation>
    <scope>NUCLEOTIDE SEQUENCE</scope>
</reference>
<sequence>MRTQRLCALLLAMVVCSSVLFCWQAEAARPLQLLQQPQDQLAGNDYLILYPAAYDRARSVVVSWLGRLASGPSPRGPGH</sequence>
<accession>A0A5K1BN84</accession>
<proteinExistence type="predicted"/>
<dbReference type="PANTHER" id="PTHR37245:SF4">
    <property type="entry name" value="PAMP-INDUCED SECRETED PEPTIDE 1"/>
    <property type="match status" value="1"/>
</dbReference>
<evidence type="ECO:0000313" key="2">
    <source>
        <dbReference type="EMBL" id="VVW15972.1"/>
    </source>
</evidence>
<evidence type="ECO:0008006" key="3">
    <source>
        <dbReference type="Google" id="ProtNLM"/>
    </source>
</evidence>
<dbReference type="EMBL" id="LR721781">
    <property type="protein sequence ID" value="VVW15972.1"/>
    <property type="molecule type" value="Genomic_DNA"/>
</dbReference>
<evidence type="ECO:0000256" key="1">
    <source>
        <dbReference type="SAM" id="SignalP"/>
    </source>
</evidence>
<dbReference type="AlphaFoldDB" id="A0A5K1BN84"/>
<keyword evidence="1" id="KW-0732">Signal</keyword>
<dbReference type="Gramene" id="NC3G0204330.1">
    <property type="protein sequence ID" value="NC3G0204330.1:cds"/>
    <property type="gene ID" value="NC3G0204330"/>
</dbReference>
<feature type="signal peptide" evidence="1">
    <location>
        <begin position="1"/>
        <end position="27"/>
    </location>
</feature>
<name>A0A5K1BN84_9MAGN</name>
<dbReference type="GO" id="GO:0006952">
    <property type="term" value="P:defense response"/>
    <property type="evidence" value="ECO:0007669"/>
    <property type="project" value="InterPro"/>
</dbReference>
<dbReference type="PANTHER" id="PTHR37245">
    <property type="entry name" value="PAMP-INDUCED SECRETED PEPTIDE 1"/>
    <property type="match status" value="1"/>
</dbReference>
<protein>
    <recommendedName>
        <fullName evidence="3">Exostosin GT47 domain-containing protein</fullName>
    </recommendedName>
</protein>
<organism evidence="2">
    <name type="scientific">Nymphaea colorata</name>
    <name type="common">pocket water lily</name>
    <dbReference type="NCBI Taxonomy" id="210225"/>
    <lineage>
        <taxon>Eukaryota</taxon>
        <taxon>Viridiplantae</taxon>
        <taxon>Streptophyta</taxon>
        <taxon>Embryophyta</taxon>
        <taxon>Tracheophyta</taxon>
        <taxon>Spermatophyta</taxon>
        <taxon>Magnoliopsida</taxon>
        <taxon>Nymphaeales</taxon>
        <taxon>Nymphaeaceae</taxon>
        <taxon>Nymphaea</taxon>
    </lineage>
</organism>
<feature type="chain" id="PRO_5023879754" description="Exostosin GT47 domain-containing protein" evidence="1">
    <location>
        <begin position="28"/>
        <end position="79"/>
    </location>
</feature>